<sequence length="366" mass="43547">MAVGFSNKQNQDIDEGQENNKNQDNKKNKNFLSFCQYLCIFMIIILIPVLISIALQVMEKRNFKKQISLPYYGQILANYIVDIVRTVLGYFANKKTFTQLMIQQDQRFLKEWVQIIEYNDNMPDFKKFNMDHLMFSMPFVCRGCLKNQKAFQMWQDDDYLIEKIGDKEVMVEARYDGKSTFAYFQKEYKEVYMTYKEFASKYQDFSGQERYYLANCPMFEEIKEDLKNPELGELMDLRKFNYWQSAGGSESLPHTDAFENFLCQIDGYKEIILLPPTQREYLYLEPGVSNYSPINFFKPDYILHPFFKRVKGKMKLKLEAGDILYIPAYWWHHIISAKERTIAVNYWYAPNLMVNIFNSAIEQSII</sequence>
<dbReference type="OMA" id="FLPEGWF"/>
<dbReference type="AlphaFoldDB" id="A0A0V0QG41"/>
<proteinExistence type="predicted"/>
<name>A0A0V0QG41_PSEPJ</name>
<dbReference type="PROSITE" id="PS51184">
    <property type="entry name" value="JMJC"/>
    <property type="match status" value="1"/>
</dbReference>
<feature type="region of interest" description="Disordered" evidence="1">
    <location>
        <begin position="1"/>
        <end position="24"/>
    </location>
</feature>
<keyword evidence="5" id="KW-1185">Reference proteome</keyword>
<feature type="transmembrane region" description="Helical" evidence="2">
    <location>
        <begin position="31"/>
        <end position="55"/>
    </location>
</feature>
<protein>
    <recommendedName>
        <fullName evidence="3">JmjC domain-containing protein</fullName>
    </recommendedName>
</protein>
<dbReference type="InterPro" id="IPR041667">
    <property type="entry name" value="Cupin_8"/>
</dbReference>
<comment type="caution">
    <text evidence="4">The sequence shown here is derived from an EMBL/GenBank/DDBJ whole genome shotgun (WGS) entry which is preliminary data.</text>
</comment>
<dbReference type="EMBL" id="LDAU01000175">
    <property type="protein sequence ID" value="KRX01203.1"/>
    <property type="molecule type" value="Genomic_DNA"/>
</dbReference>
<keyword evidence="2" id="KW-0812">Transmembrane</keyword>
<evidence type="ECO:0000313" key="5">
    <source>
        <dbReference type="Proteomes" id="UP000054937"/>
    </source>
</evidence>
<dbReference type="Pfam" id="PF13621">
    <property type="entry name" value="Cupin_8"/>
    <property type="match status" value="1"/>
</dbReference>
<keyword evidence="2" id="KW-0472">Membrane</keyword>
<evidence type="ECO:0000313" key="4">
    <source>
        <dbReference type="EMBL" id="KRX01203.1"/>
    </source>
</evidence>
<dbReference type="InParanoid" id="A0A0V0QG41"/>
<dbReference type="SMART" id="SM00558">
    <property type="entry name" value="JmjC"/>
    <property type="match status" value="1"/>
</dbReference>
<dbReference type="Proteomes" id="UP000054937">
    <property type="component" value="Unassembled WGS sequence"/>
</dbReference>
<gene>
    <name evidence="4" type="ORF">PPERSA_03707</name>
</gene>
<reference evidence="4 5" key="1">
    <citation type="journal article" date="2015" name="Sci. Rep.">
        <title>Genome of the facultative scuticociliatosis pathogen Pseudocohnilembus persalinus provides insight into its virulence through horizontal gene transfer.</title>
        <authorList>
            <person name="Xiong J."/>
            <person name="Wang G."/>
            <person name="Cheng J."/>
            <person name="Tian M."/>
            <person name="Pan X."/>
            <person name="Warren A."/>
            <person name="Jiang C."/>
            <person name="Yuan D."/>
            <person name="Miao W."/>
        </authorList>
    </citation>
    <scope>NUCLEOTIDE SEQUENCE [LARGE SCALE GENOMIC DNA]</scope>
    <source>
        <strain evidence="4">36N120E</strain>
    </source>
</reference>
<evidence type="ECO:0000256" key="1">
    <source>
        <dbReference type="SAM" id="MobiDB-lite"/>
    </source>
</evidence>
<keyword evidence="2" id="KW-1133">Transmembrane helix</keyword>
<dbReference type="PANTHER" id="PTHR12461">
    <property type="entry name" value="HYPOXIA-INDUCIBLE FACTOR 1 ALPHA INHIBITOR-RELATED"/>
    <property type="match status" value="1"/>
</dbReference>
<feature type="domain" description="JmjC" evidence="3">
    <location>
        <begin position="217"/>
        <end position="365"/>
    </location>
</feature>
<organism evidence="4 5">
    <name type="scientific">Pseudocohnilembus persalinus</name>
    <name type="common">Ciliate</name>
    <dbReference type="NCBI Taxonomy" id="266149"/>
    <lineage>
        <taxon>Eukaryota</taxon>
        <taxon>Sar</taxon>
        <taxon>Alveolata</taxon>
        <taxon>Ciliophora</taxon>
        <taxon>Intramacronucleata</taxon>
        <taxon>Oligohymenophorea</taxon>
        <taxon>Scuticociliatia</taxon>
        <taxon>Philasterida</taxon>
        <taxon>Pseudocohnilembidae</taxon>
        <taxon>Pseudocohnilembus</taxon>
    </lineage>
</organism>
<dbReference type="OrthoDB" id="288221at2759"/>
<feature type="compositionally biased region" description="Polar residues" evidence="1">
    <location>
        <begin position="1"/>
        <end position="10"/>
    </location>
</feature>
<evidence type="ECO:0000259" key="3">
    <source>
        <dbReference type="PROSITE" id="PS51184"/>
    </source>
</evidence>
<evidence type="ECO:0000256" key="2">
    <source>
        <dbReference type="SAM" id="Phobius"/>
    </source>
</evidence>
<accession>A0A0V0QG41</accession>
<dbReference type="Gene3D" id="2.60.120.650">
    <property type="entry name" value="Cupin"/>
    <property type="match status" value="1"/>
</dbReference>
<dbReference type="PANTHER" id="PTHR12461:SF105">
    <property type="entry name" value="HYPOXIA-INDUCIBLE FACTOR 1-ALPHA INHIBITOR"/>
    <property type="match status" value="1"/>
</dbReference>
<dbReference type="InterPro" id="IPR003347">
    <property type="entry name" value="JmjC_dom"/>
</dbReference>
<dbReference type="SUPFAM" id="SSF51197">
    <property type="entry name" value="Clavaminate synthase-like"/>
    <property type="match status" value="1"/>
</dbReference>